<feature type="region of interest" description="Disordered" evidence="1">
    <location>
        <begin position="1"/>
        <end position="34"/>
    </location>
</feature>
<feature type="compositionally biased region" description="Polar residues" evidence="1">
    <location>
        <begin position="1"/>
        <end position="17"/>
    </location>
</feature>
<dbReference type="AlphaFoldDB" id="A0A1Y2HVG4"/>
<accession>A0A1Y2HVG4</accession>
<evidence type="ECO:0000259" key="2">
    <source>
        <dbReference type="Pfam" id="PF01636"/>
    </source>
</evidence>
<dbReference type="STRING" id="765915.A0A1Y2HVG4"/>
<keyword evidence="3" id="KW-0418">Kinase</keyword>
<reference evidence="3 4" key="1">
    <citation type="submission" date="2016-07" db="EMBL/GenBank/DDBJ databases">
        <title>Pervasive Adenine N6-methylation of Active Genes in Fungi.</title>
        <authorList>
            <consortium name="DOE Joint Genome Institute"/>
            <person name="Mondo S.J."/>
            <person name="Dannebaum R.O."/>
            <person name="Kuo R.C."/>
            <person name="Labutti K."/>
            <person name="Haridas S."/>
            <person name="Kuo A."/>
            <person name="Salamov A."/>
            <person name="Ahrendt S.R."/>
            <person name="Lipzen A."/>
            <person name="Sullivan W."/>
            <person name="Andreopoulos W.B."/>
            <person name="Clum A."/>
            <person name="Lindquist E."/>
            <person name="Daum C."/>
            <person name="Ramamoorthy G.K."/>
            <person name="Gryganskyi A."/>
            <person name="Culley D."/>
            <person name="Magnuson J.K."/>
            <person name="James T.Y."/>
            <person name="O'Malley M.A."/>
            <person name="Stajich J.E."/>
            <person name="Spatafora J.W."/>
            <person name="Visel A."/>
            <person name="Grigoriev I.V."/>
        </authorList>
    </citation>
    <scope>NUCLEOTIDE SEQUENCE [LARGE SCALE GENOMIC DNA]</scope>
    <source>
        <strain evidence="3 4">PL171</strain>
    </source>
</reference>
<evidence type="ECO:0000313" key="3">
    <source>
        <dbReference type="EMBL" id="ORZ38509.1"/>
    </source>
</evidence>
<name>A0A1Y2HVG4_9FUNG</name>
<dbReference type="SUPFAM" id="SSF56112">
    <property type="entry name" value="Protein kinase-like (PK-like)"/>
    <property type="match status" value="1"/>
</dbReference>
<dbReference type="EMBL" id="MCFL01000008">
    <property type="protein sequence ID" value="ORZ38509.1"/>
    <property type="molecule type" value="Genomic_DNA"/>
</dbReference>
<dbReference type="Pfam" id="PF01636">
    <property type="entry name" value="APH"/>
    <property type="match status" value="1"/>
</dbReference>
<dbReference type="InterPro" id="IPR002575">
    <property type="entry name" value="Aminoglycoside_PTrfase"/>
</dbReference>
<dbReference type="OrthoDB" id="411145at2759"/>
<dbReference type="GO" id="GO:0016301">
    <property type="term" value="F:kinase activity"/>
    <property type="evidence" value="ECO:0007669"/>
    <property type="project" value="UniProtKB-KW"/>
</dbReference>
<dbReference type="InterPro" id="IPR011009">
    <property type="entry name" value="Kinase-like_dom_sf"/>
</dbReference>
<feature type="domain" description="Aminoglycoside phosphotransferase" evidence="2">
    <location>
        <begin position="106"/>
        <end position="321"/>
    </location>
</feature>
<sequence>MPRSHAQSTNTANQGNSDPADGGQGGTQVPLLPTAPIDPLPLPLTPANAVTSLWAGFGTLYRIPAQASLPTSKSKSKSNATQIVKHIHMSASDLAAARSSASDLRKLHSYLAESAFYVHLAPTLPPASVPVATLDISKSSMHGDSQAADGLYTDLVLVLSDLSPAFPMDGDACAPFSPTHAQSVLAWLARFHAHFWRRSRLLEDTRYLWRPTGSYWHLATRQAELERARRARGDPWAWIVAGAEYWDLLLTKEPRWGRQTLVHGDAKAANVLFSESGDTCALVDFQYVGRGCGMRDVVYLVATSVDMARCGEYAQVIEDWYWKVLVRELAVGEHSAPPGLAECLDMFEVALLDWCRFMCGWGRWGNVKWVGKVVDAIRVKWEERRQKGWRPNDNEYST</sequence>
<dbReference type="PANTHER" id="PTHR11012">
    <property type="entry name" value="PROTEIN KINASE-LIKE DOMAIN-CONTAINING"/>
    <property type="match status" value="1"/>
</dbReference>
<proteinExistence type="predicted"/>
<keyword evidence="4" id="KW-1185">Reference proteome</keyword>
<keyword evidence="3" id="KW-0808">Transferase</keyword>
<evidence type="ECO:0000256" key="1">
    <source>
        <dbReference type="SAM" id="MobiDB-lite"/>
    </source>
</evidence>
<dbReference type="Proteomes" id="UP000193411">
    <property type="component" value="Unassembled WGS sequence"/>
</dbReference>
<organism evidence="3 4">
    <name type="scientific">Catenaria anguillulae PL171</name>
    <dbReference type="NCBI Taxonomy" id="765915"/>
    <lineage>
        <taxon>Eukaryota</taxon>
        <taxon>Fungi</taxon>
        <taxon>Fungi incertae sedis</taxon>
        <taxon>Blastocladiomycota</taxon>
        <taxon>Blastocladiomycetes</taxon>
        <taxon>Blastocladiales</taxon>
        <taxon>Catenariaceae</taxon>
        <taxon>Catenaria</taxon>
    </lineage>
</organism>
<dbReference type="PANTHER" id="PTHR11012:SF30">
    <property type="entry name" value="PROTEIN KINASE-LIKE DOMAIN-CONTAINING"/>
    <property type="match status" value="1"/>
</dbReference>
<gene>
    <name evidence="3" type="ORF">BCR44DRAFT_50697</name>
</gene>
<protein>
    <submittedName>
        <fullName evidence="3">Kinase-like domain-containing protein</fullName>
    </submittedName>
</protein>
<dbReference type="Gene3D" id="3.90.1200.10">
    <property type="match status" value="1"/>
</dbReference>
<evidence type="ECO:0000313" key="4">
    <source>
        <dbReference type="Proteomes" id="UP000193411"/>
    </source>
</evidence>
<comment type="caution">
    <text evidence="3">The sequence shown here is derived from an EMBL/GenBank/DDBJ whole genome shotgun (WGS) entry which is preliminary data.</text>
</comment>